<dbReference type="AlphaFoldDB" id="A0A8J1JX61"/>
<keyword evidence="1" id="KW-0732">Signal</keyword>
<dbReference type="InterPro" id="IPR008197">
    <property type="entry name" value="WAP_dom"/>
</dbReference>
<dbReference type="GO" id="GO:0030414">
    <property type="term" value="F:peptidase inhibitor activity"/>
    <property type="evidence" value="ECO:0007669"/>
    <property type="project" value="InterPro"/>
</dbReference>
<feature type="chain" id="PRO_5035208311" evidence="1">
    <location>
        <begin position="20"/>
        <end position="138"/>
    </location>
</feature>
<dbReference type="InterPro" id="IPR036645">
    <property type="entry name" value="Elafin-like_sf"/>
</dbReference>
<accession>A0A8J1JX61</accession>
<dbReference type="OrthoDB" id="6060011at2759"/>
<protein>
    <submittedName>
        <fullName evidence="4">Elafin</fullName>
    </submittedName>
</protein>
<dbReference type="Gene3D" id="4.10.75.10">
    <property type="entry name" value="Elafin-like"/>
    <property type="match status" value="1"/>
</dbReference>
<dbReference type="RefSeq" id="XP_031762479.1">
    <property type="nucleotide sequence ID" value="XM_031906619.1"/>
</dbReference>
<sequence length="138" mass="14613">MMLKVLMFSALLCLALVNGTKPKKETAEEVEAKNEKRGDCPVVPSGNNVTLAACNTTCPGGSNCANIHCSTDTNCAGIEKCCNTSCGMKCVNPVYKTPCEEESDCAGTLICCKGLCVVPKKGLAGVIEKKKCEKEERD</sequence>
<dbReference type="AGR" id="Xenbase:XB-GENE-29085643"/>
<feature type="signal peptide" evidence="1">
    <location>
        <begin position="1"/>
        <end position="19"/>
    </location>
</feature>
<evidence type="ECO:0000259" key="2">
    <source>
        <dbReference type="PROSITE" id="PS51390"/>
    </source>
</evidence>
<gene>
    <name evidence="4 5" type="primary">LOC101731845</name>
</gene>
<organism evidence="3 4">
    <name type="scientific">Xenopus tropicalis</name>
    <name type="common">Western clawed frog</name>
    <name type="synonym">Silurana tropicalis</name>
    <dbReference type="NCBI Taxonomy" id="8364"/>
    <lineage>
        <taxon>Eukaryota</taxon>
        <taxon>Metazoa</taxon>
        <taxon>Chordata</taxon>
        <taxon>Craniata</taxon>
        <taxon>Vertebrata</taxon>
        <taxon>Euteleostomi</taxon>
        <taxon>Amphibia</taxon>
        <taxon>Batrachia</taxon>
        <taxon>Anura</taxon>
        <taxon>Pipoidea</taxon>
        <taxon>Pipidae</taxon>
        <taxon>Xenopodinae</taxon>
        <taxon>Xenopus</taxon>
        <taxon>Silurana</taxon>
    </lineage>
</organism>
<dbReference type="PROSITE" id="PS51390">
    <property type="entry name" value="WAP"/>
    <property type="match status" value="1"/>
</dbReference>
<dbReference type="PRINTS" id="PR00003">
    <property type="entry name" value="4DISULPHCORE"/>
</dbReference>
<dbReference type="SMART" id="SM00217">
    <property type="entry name" value="WAP"/>
    <property type="match status" value="1"/>
</dbReference>
<evidence type="ECO:0000313" key="5">
    <source>
        <dbReference type="Xenbase" id="XB-GENE-29085643"/>
    </source>
</evidence>
<dbReference type="Proteomes" id="UP000008143">
    <property type="component" value="Chromosome 7"/>
</dbReference>
<proteinExistence type="predicted"/>
<keyword evidence="3" id="KW-1185">Reference proteome</keyword>
<dbReference type="GO" id="GO:0005576">
    <property type="term" value="C:extracellular region"/>
    <property type="evidence" value="ECO:0007669"/>
    <property type="project" value="InterPro"/>
</dbReference>
<reference evidence="4" key="1">
    <citation type="submission" date="2025-08" db="UniProtKB">
        <authorList>
            <consortium name="RefSeq"/>
        </authorList>
    </citation>
    <scope>IDENTIFICATION</scope>
    <source>
        <strain evidence="4">Nigerian</strain>
        <tissue evidence="4">Liver and blood</tissue>
    </source>
</reference>
<dbReference type="Xenbase" id="XB-GENE-29085643">
    <property type="gene designation" value="LOC101731845"/>
</dbReference>
<evidence type="ECO:0000313" key="4">
    <source>
        <dbReference type="RefSeq" id="XP_031762479.1"/>
    </source>
</evidence>
<evidence type="ECO:0000256" key="1">
    <source>
        <dbReference type="SAM" id="SignalP"/>
    </source>
</evidence>
<feature type="domain" description="WAP" evidence="2">
    <location>
        <begin position="33"/>
        <end position="94"/>
    </location>
</feature>
<dbReference type="OMA" id="NCANIHC"/>
<name>A0A8J1JX61_XENTR</name>
<evidence type="ECO:0000313" key="3">
    <source>
        <dbReference type="Proteomes" id="UP000008143"/>
    </source>
</evidence>
<dbReference type="KEGG" id="xtr:101731845"/>
<dbReference type="Pfam" id="PF00095">
    <property type="entry name" value="WAP"/>
    <property type="match status" value="1"/>
</dbReference>
<dbReference type="GeneID" id="101731845"/>
<dbReference type="SUPFAM" id="SSF57256">
    <property type="entry name" value="Elafin-like"/>
    <property type="match status" value="1"/>
</dbReference>